<keyword evidence="1" id="KW-0472">Membrane</keyword>
<evidence type="ECO:0000256" key="1">
    <source>
        <dbReference type="SAM" id="Phobius"/>
    </source>
</evidence>
<gene>
    <name evidence="2" type="ORF">SAMN02745165_00024</name>
</gene>
<dbReference type="STRING" id="1122189.SAMN02745165_00024"/>
<reference evidence="2 3" key="1">
    <citation type="submission" date="2016-11" db="EMBL/GenBank/DDBJ databases">
        <authorList>
            <person name="Jaros S."/>
            <person name="Januszkiewicz K."/>
            <person name="Wedrychowicz H."/>
        </authorList>
    </citation>
    <scope>NUCLEOTIDE SEQUENCE [LARGE SCALE GENOMIC DNA]</scope>
    <source>
        <strain evidence="2 3">DSM 5091</strain>
    </source>
</reference>
<name>A0A1M6B3N8_MALRU</name>
<sequence length="68" mass="7514">MSAKNLKINIIFTIVNVTIFFVLAKLLLFFAGLGLTVDQQTNAVTTTMFLIGGIICSIYVIYKNSPKQ</sequence>
<organism evidence="2 3">
    <name type="scientific">Malonomonas rubra DSM 5091</name>
    <dbReference type="NCBI Taxonomy" id="1122189"/>
    <lineage>
        <taxon>Bacteria</taxon>
        <taxon>Pseudomonadati</taxon>
        <taxon>Thermodesulfobacteriota</taxon>
        <taxon>Desulfuromonadia</taxon>
        <taxon>Desulfuromonadales</taxon>
        <taxon>Geopsychrobacteraceae</taxon>
        <taxon>Malonomonas</taxon>
    </lineage>
</organism>
<accession>A0A1M6B3N8</accession>
<keyword evidence="1" id="KW-0812">Transmembrane</keyword>
<dbReference type="Proteomes" id="UP000184171">
    <property type="component" value="Unassembled WGS sequence"/>
</dbReference>
<evidence type="ECO:0000313" key="2">
    <source>
        <dbReference type="EMBL" id="SHI43228.1"/>
    </source>
</evidence>
<dbReference type="EMBL" id="FQZT01000001">
    <property type="protein sequence ID" value="SHI43228.1"/>
    <property type="molecule type" value="Genomic_DNA"/>
</dbReference>
<keyword evidence="1" id="KW-1133">Transmembrane helix</keyword>
<feature type="transmembrane region" description="Helical" evidence="1">
    <location>
        <begin position="43"/>
        <end position="62"/>
    </location>
</feature>
<proteinExistence type="predicted"/>
<dbReference type="AlphaFoldDB" id="A0A1M6B3N8"/>
<evidence type="ECO:0000313" key="3">
    <source>
        <dbReference type="Proteomes" id="UP000184171"/>
    </source>
</evidence>
<feature type="transmembrane region" description="Helical" evidence="1">
    <location>
        <begin position="12"/>
        <end position="37"/>
    </location>
</feature>
<keyword evidence="3" id="KW-1185">Reference proteome</keyword>
<dbReference type="RefSeq" id="WP_072904724.1">
    <property type="nucleotide sequence ID" value="NZ_FQZT01000001.1"/>
</dbReference>
<protein>
    <submittedName>
        <fullName evidence="2">Uncharacterized protein</fullName>
    </submittedName>
</protein>